<dbReference type="Gene3D" id="1.20.1600.10">
    <property type="entry name" value="Outer membrane efflux proteins (OEP)"/>
    <property type="match status" value="1"/>
</dbReference>
<evidence type="ECO:0000313" key="9">
    <source>
        <dbReference type="EMBL" id="SOD54182.1"/>
    </source>
</evidence>
<proteinExistence type="inferred from homology"/>
<dbReference type="GO" id="GO:0009279">
    <property type="term" value="C:cell outer membrane"/>
    <property type="evidence" value="ECO:0007669"/>
    <property type="project" value="UniProtKB-SubCell"/>
</dbReference>
<gene>
    <name evidence="9" type="ORF">SAMN06296416_103128</name>
</gene>
<dbReference type="AlphaFoldDB" id="A0A286D6B0"/>
<dbReference type="OrthoDB" id="9813458at2"/>
<accession>A0A286D6B0</accession>
<dbReference type="GO" id="GO:1990281">
    <property type="term" value="C:efflux pump complex"/>
    <property type="evidence" value="ECO:0007669"/>
    <property type="project" value="TreeGrafter"/>
</dbReference>
<evidence type="ECO:0000256" key="6">
    <source>
        <dbReference type="ARBA" id="ARBA00023136"/>
    </source>
</evidence>
<dbReference type="Pfam" id="PF02321">
    <property type="entry name" value="OEP"/>
    <property type="match status" value="2"/>
</dbReference>
<evidence type="ECO:0000256" key="5">
    <source>
        <dbReference type="ARBA" id="ARBA00022692"/>
    </source>
</evidence>
<reference evidence="9 10" key="1">
    <citation type="submission" date="2017-09" db="EMBL/GenBank/DDBJ databases">
        <authorList>
            <person name="Ehlers B."/>
            <person name="Leendertz F.H."/>
        </authorList>
    </citation>
    <scope>NUCLEOTIDE SEQUENCE [LARGE SCALE GENOMIC DNA]</scope>
    <source>
        <strain evidence="9 10">CGMCC 1.10978</strain>
    </source>
</reference>
<dbReference type="InterPro" id="IPR010130">
    <property type="entry name" value="T1SS_OMP_TolC"/>
</dbReference>
<organism evidence="9 10">
    <name type="scientific">Pseudoxanthomonas wuyuanensis</name>
    <dbReference type="NCBI Taxonomy" id="1073196"/>
    <lineage>
        <taxon>Bacteria</taxon>
        <taxon>Pseudomonadati</taxon>
        <taxon>Pseudomonadota</taxon>
        <taxon>Gammaproteobacteria</taxon>
        <taxon>Lysobacterales</taxon>
        <taxon>Lysobacteraceae</taxon>
        <taxon>Pseudoxanthomonas</taxon>
    </lineage>
</organism>
<keyword evidence="5" id="KW-0812">Transmembrane</keyword>
<dbReference type="PANTHER" id="PTHR30026">
    <property type="entry name" value="OUTER MEMBRANE PROTEIN TOLC"/>
    <property type="match status" value="1"/>
</dbReference>
<keyword evidence="4" id="KW-1134">Transmembrane beta strand</keyword>
<dbReference type="GO" id="GO:0015562">
    <property type="term" value="F:efflux transmembrane transporter activity"/>
    <property type="evidence" value="ECO:0007669"/>
    <property type="project" value="InterPro"/>
</dbReference>
<evidence type="ECO:0000256" key="2">
    <source>
        <dbReference type="ARBA" id="ARBA00007613"/>
    </source>
</evidence>
<dbReference type="GO" id="GO:0015288">
    <property type="term" value="F:porin activity"/>
    <property type="evidence" value="ECO:0007669"/>
    <property type="project" value="TreeGrafter"/>
</dbReference>
<sequence length="451" mass="48396">MSRRPLVLALALALPFAANATDLLQTYELARAGDPELAVAESNRLYNKEGQAQALGALLPQISGDARLTRSKSKPDGGSWTDSATSRSYGLVASQTLFDWSRIADLRGQRAVSQAADYTLAAANHDLITRTSQAYFGVLVGIESLAAAETNEAASLKQFDYAQKRLDVGLAPITDVHEARAQYDSARASTILARNALDDAYRALTELTGQPISNLMGLPDDFRPELPAERDGEGWVNSALEQNPSLKAQEYTVQSAEFGVSRARAGHYPTLSLSGSYGRDAAWGGSSPIGGSSFDGDSSSIGVTLSVPIFSGGITQSQVRQALASRDIAQDRYEQQKRALVRNTSSAYQALVAGVSEVEARRLAVVSAQSAYDASQVGLEVGTRTVLDVLQNQRTLFQAQLEYANAKYTYLQNRLLLEQAAGTLDINDVQDVNRLLTVNAEERLAPAATSN</sequence>
<dbReference type="InterPro" id="IPR003423">
    <property type="entry name" value="OMP_efflux"/>
</dbReference>
<dbReference type="RefSeq" id="WP_097121450.1">
    <property type="nucleotide sequence ID" value="NZ_OCND01000003.1"/>
</dbReference>
<feature type="signal peptide" evidence="8">
    <location>
        <begin position="1"/>
        <end position="20"/>
    </location>
</feature>
<evidence type="ECO:0000256" key="3">
    <source>
        <dbReference type="ARBA" id="ARBA00022448"/>
    </source>
</evidence>
<comment type="subcellular location">
    <subcellularLocation>
        <location evidence="1">Cell outer membrane</location>
    </subcellularLocation>
</comment>
<evidence type="ECO:0000256" key="1">
    <source>
        <dbReference type="ARBA" id="ARBA00004442"/>
    </source>
</evidence>
<evidence type="ECO:0000313" key="10">
    <source>
        <dbReference type="Proteomes" id="UP000219374"/>
    </source>
</evidence>
<dbReference type="EMBL" id="OCND01000003">
    <property type="protein sequence ID" value="SOD54182.1"/>
    <property type="molecule type" value="Genomic_DNA"/>
</dbReference>
<keyword evidence="3" id="KW-0813">Transport</keyword>
<evidence type="ECO:0000256" key="7">
    <source>
        <dbReference type="ARBA" id="ARBA00023237"/>
    </source>
</evidence>
<feature type="chain" id="PRO_5012741537" evidence="8">
    <location>
        <begin position="21"/>
        <end position="451"/>
    </location>
</feature>
<comment type="similarity">
    <text evidence="2">Belongs to the outer membrane factor (OMF) (TC 1.B.17) family.</text>
</comment>
<dbReference type="InterPro" id="IPR051906">
    <property type="entry name" value="TolC-like"/>
</dbReference>
<dbReference type="SUPFAM" id="SSF56954">
    <property type="entry name" value="Outer membrane efflux proteins (OEP)"/>
    <property type="match status" value="1"/>
</dbReference>
<keyword evidence="7" id="KW-0998">Cell outer membrane</keyword>
<evidence type="ECO:0000256" key="8">
    <source>
        <dbReference type="SAM" id="SignalP"/>
    </source>
</evidence>
<keyword evidence="10" id="KW-1185">Reference proteome</keyword>
<protein>
    <submittedName>
        <fullName evidence="9">Outer membrane protein</fullName>
    </submittedName>
</protein>
<dbReference type="NCBIfam" id="TIGR01844">
    <property type="entry name" value="type_I_sec_TolC"/>
    <property type="match status" value="1"/>
</dbReference>
<evidence type="ECO:0000256" key="4">
    <source>
        <dbReference type="ARBA" id="ARBA00022452"/>
    </source>
</evidence>
<keyword evidence="8" id="KW-0732">Signal</keyword>
<dbReference type="Proteomes" id="UP000219374">
    <property type="component" value="Unassembled WGS sequence"/>
</dbReference>
<keyword evidence="6" id="KW-0472">Membrane</keyword>
<dbReference type="PANTHER" id="PTHR30026:SF20">
    <property type="entry name" value="OUTER MEMBRANE PROTEIN TOLC"/>
    <property type="match status" value="1"/>
</dbReference>
<name>A0A286D6B0_9GAMM</name>